<keyword evidence="2" id="KW-1185">Reference proteome</keyword>
<reference evidence="1 2" key="1">
    <citation type="submission" date="2016-10" db="EMBL/GenBank/DDBJ databases">
        <authorList>
            <person name="de Groot N.N."/>
        </authorList>
    </citation>
    <scope>NUCLEOTIDE SEQUENCE [LARGE SCALE GENOMIC DNA]</scope>
    <source>
        <strain evidence="1 2">DSM 44149</strain>
    </source>
</reference>
<proteinExistence type="predicted"/>
<evidence type="ECO:0000313" key="2">
    <source>
        <dbReference type="Proteomes" id="UP000183376"/>
    </source>
</evidence>
<name>A0A1G9S7U5_ALLAB</name>
<accession>A0A1G9S7U5</accession>
<evidence type="ECO:0000313" key="1">
    <source>
        <dbReference type="EMBL" id="SDM31536.1"/>
    </source>
</evidence>
<protein>
    <submittedName>
        <fullName evidence="1">Uncharacterized protein</fullName>
    </submittedName>
</protein>
<organism evidence="1 2">
    <name type="scientific">Allokutzneria albata</name>
    <name type="common">Kibdelosporangium albatum</name>
    <dbReference type="NCBI Taxonomy" id="211114"/>
    <lineage>
        <taxon>Bacteria</taxon>
        <taxon>Bacillati</taxon>
        <taxon>Actinomycetota</taxon>
        <taxon>Actinomycetes</taxon>
        <taxon>Pseudonocardiales</taxon>
        <taxon>Pseudonocardiaceae</taxon>
        <taxon>Allokutzneria</taxon>
    </lineage>
</organism>
<dbReference type="EMBL" id="LT629701">
    <property type="protein sequence ID" value="SDM31536.1"/>
    <property type="molecule type" value="Genomic_DNA"/>
</dbReference>
<dbReference type="Proteomes" id="UP000183376">
    <property type="component" value="Chromosome I"/>
</dbReference>
<gene>
    <name evidence="1" type="ORF">SAMN04489726_0955</name>
</gene>
<dbReference type="RefSeq" id="WP_030433890.1">
    <property type="nucleotide sequence ID" value="NZ_JOEF01000064.1"/>
</dbReference>
<sequence>MSTGSSDNPSAPDQSPVDPVIDIQASAARALFALFMSNVDAGNDAGNDELIALMDQRRYRSLN</sequence>
<dbReference type="AlphaFoldDB" id="A0A1G9S7U5"/>